<dbReference type="PIRSF" id="PIRSF000124">
    <property type="entry name" value="UDPglc_GDPman_dh"/>
    <property type="match status" value="1"/>
</dbReference>
<feature type="binding site" evidence="10">
    <location>
        <position position="262"/>
    </location>
    <ligand>
        <name>substrate</name>
    </ligand>
</feature>
<dbReference type="SUPFAM" id="SSF52413">
    <property type="entry name" value="UDP-glucose/GDP-mannose dehydrogenase C-terminal domain"/>
    <property type="match status" value="1"/>
</dbReference>
<dbReference type="Pfam" id="PF03721">
    <property type="entry name" value="UDPG_MGDP_dh_N"/>
    <property type="match status" value="1"/>
</dbReference>
<evidence type="ECO:0000313" key="13">
    <source>
        <dbReference type="EMBL" id="KTC84157.1"/>
    </source>
</evidence>
<comment type="catalytic activity">
    <reaction evidence="7 8">
        <text>UDP-alpha-D-glucose + 2 NAD(+) + H2O = UDP-alpha-D-glucuronate + 2 NADH + 3 H(+)</text>
        <dbReference type="Rhea" id="RHEA:23596"/>
        <dbReference type="ChEBI" id="CHEBI:15377"/>
        <dbReference type="ChEBI" id="CHEBI:15378"/>
        <dbReference type="ChEBI" id="CHEBI:57540"/>
        <dbReference type="ChEBI" id="CHEBI:57945"/>
        <dbReference type="ChEBI" id="CHEBI:58052"/>
        <dbReference type="ChEBI" id="CHEBI:58885"/>
        <dbReference type="EC" id="1.1.1.22"/>
    </reaction>
</comment>
<dbReference type="GO" id="GO:0000271">
    <property type="term" value="P:polysaccharide biosynthetic process"/>
    <property type="evidence" value="ECO:0007669"/>
    <property type="project" value="InterPro"/>
</dbReference>
<evidence type="ECO:0000256" key="6">
    <source>
        <dbReference type="ARBA" id="ARBA00023027"/>
    </source>
</evidence>
<feature type="binding site" evidence="11">
    <location>
        <position position="35"/>
    </location>
    <ligand>
        <name>NAD(+)</name>
        <dbReference type="ChEBI" id="CHEBI:57540"/>
    </ligand>
</feature>
<evidence type="ECO:0000256" key="10">
    <source>
        <dbReference type="PIRSR" id="PIRSR500134-2"/>
    </source>
</evidence>
<dbReference type="SMART" id="SM00984">
    <property type="entry name" value="UDPG_MGDP_dh_C"/>
    <property type="match status" value="1"/>
</dbReference>
<feature type="binding site" evidence="11">
    <location>
        <position position="86"/>
    </location>
    <ligand>
        <name>NAD(+)</name>
        <dbReference type="ChEBI" id="CHEBI:57540"/>
    </ligand>
</feature>
<dbReference type="InterPro" id="IPR036220">
    <property type="entry name" value="UDP-Glc/GDP-Man_DH_C_sf"/>
</dbReference>
<proteinExistence type="inferred from homology"/>
<reference evidence="13 14" key="1">
    <citation type="submission" date="2015-11" db="EMBL/GenBank/DDBJ databases">
        <title>Genomic analysis of 38 Legionella species identifies large and diverse effector repertoires.</title>
        <authorList>
            <person name="Burstein D."/>
            <person name="Amaro F."/>
            <person name="Zusman T."/>
            <person name="Lifshitz Z."/>
            <person name="Cohen O."/>
            <person name="Gilbert J.A."/>
            <person name="Pupko T."/>
            <person name="Shuman H.A."/>
            <person name="Segal G."/>
        </authorList>
    </citation>
    <scope>NUCLEOTIDE SEQUENCE [LARGE SCALE GENOMIC DNA]</scope>
    <source>
        <strain evidence="13 14">ATCC 43878</strain>
    </source>
</reference>
<feature type="binding site" evidence="10">
    <location>
        <begin position="155"/>
        <end position="158"/>
    </location>
    <ligand>
        <name>substrate</name>
    </ligand>
</feature>
<name>A0A0W0SLV7_9GAMM</name>
<evidence type="ECO:0000256" key="1">
    <source>
        <dbReference type="ARBA" id="ARBA00004701"/>
    </source>
</evidence>
<feature type="binding site" evidence="11">
    <location>
        <position position="121"/>
    </location>
    <ligand>
        <name>NAD(+)</name>
        <dbReference type="ChEBI" id="CHEBI:57540"/>
    </ligand>
</feature>
<feature type="binding site" evidence="11">
    <location>
        <position position="30"/>
    </location>
    <ligand>
        <name>NAD(+)</name>
        <dbReference type="ChEBI" id="CHEBI:57540"/>
    </ligand>
</feature>
<dbReference type="AlphaFoldDB" id="A0A0W0SLV7"/>
<accession>A0A0W0SLV7</accession>
<keyword evidence="5 8" id="KW-0560">Oxidoreductase</keyword>
<evidence type="ECO:0000256" key="11">
    <source>
        <dbReference type="PIRSR" id="PIRSR500134-3"/>
    </source>
</evidence>
<feature type="binding site" evidence="11">
    <location>
        <position position="268"/>
    </location>
    <ligand>
        <name>NAD(+)</name>
        <dbReference type="ChEBI" id="CHEBI:57540"/>
    </ligand>
</feature>
<evidence type="ECO:0000256" key="2">
    <source>
        <dbReference type="ARBA" id="ARBA00006601"/>
    </source>
</evidence>
<dbReference type="InterPro" id="IPR001732">
    <property type="entry name" value="UDP-Glc/GDP-Man_DH_N"/>
</dbReference>
<dbReference type="PATRIC" id="fig|29422.6.peg.1606"/>
<dbReference type="InterPro" id="IPR036291">
    <property type="entry name" value="NAD(P)-bd_dom_sf"/>
</dbReference>
<comment type="similarity">
    <text evidence="2 8">Belongs to the UDP-glucose/GDP-mannose dehydrogenase family.</text>
</comment>
<evidence type="ECO:0000313" key="14">
    <source>
        <dbReference type="Proteomes" id="UP000054742"/>
    </source>
</evidence>
<feature type="binding site" evidence="10">
    <location>
        <begin position="254"/>
        <end position="258"/>
    </location>
    <ligand>
        <name>substrate</name>
    </ligand>
</feature>
<dbReference type="InterPro" id="IPR017476">
    <property type="entry name" value="UDP-Glc/GDP-Man"/>
</dbReference>
<feature type="active site" description="Nucleophile" evidence="9">
    <location>
        <position position="265"/>
    </location>
</feature>
<evidence type="ECO:0000256" key="9">
    <source>
        <dbReference type="PIRSR" id="PIRSR500134-1"/>
    </source>
</evidence>
<evidence type="ECO:0000256" key="8">
    <source>
        <dbReference type="PIRNR" id="PIRNR000124"/>
    </source>
</evidence>
<dbReference type="RefSeq" id="WP_058441585.1">
    <property type="nucleotide sequence ID" value="NZ_CAAAHU010000003.1"/>
</dbReference>
<dbReference type="GO" id="GO:0051287">
    <property type="term" value="F:NAD binding"/>
    <property type="evidence" value="ECO:0007669"/>
    <property type="project" value="InterPro"/>
</dbReference>
<evidence type="ECO:0000259" key="12">
    <source>
        <dbReference type="SMART" id="SM00984"/>
    </source>
</evidence>
<evidence type="ECO:0000256" key="4">
    <source>
        <dbReference type="ARBA" id="ARBA00015132"/>
    </source>
</evidence>
<organism evidence="13 14">
    <name type="scientific">Legionella brunensis</name>
    <dbReference type="NCBI Taxonomy" id="29422"/>
    <lineage>
        <taxon>Bacteria</taxon>
        <taxon>Pseudomonadati</taxon>
        <taxon>Pseudomonadota</taxon>
        <taxon>Gammaproteobacteria</taxon>
        <taxon>Legionellales</taxon>
        <taxon>Legionellaceae</taxon>
        <taxon>Legionella</taxon>
    </lineage>
</organism>
<dbReference type="Gene3D" id="1.20.5.100">
    <property type="entry name" value="Cytochrome c1, transmembrane anchor, C-terminal"/>
    <property type="match status" value="1"/>
</dbReference>
<feature type="domain" description="UDP-glucose/GDP-mannose dehydrogenase C-terminal" evidence="12">
    <location>
        <begin position="319"/>
        <end position="424"/>
    </location>
</feature>
<dbReference type="InterPro" id="IPR008927">
    <property type="entry name" value="6-PGluconate_DH-like_C_sf"/>
</dbReference>
<dbReference type="InterPro" id="IPR014027">
    <property type="entry name" value="UDP-Glc/GDP-Man_DH_C"/>
</dbReference>
<keyword evidence="14" id="KW-1185">Reference proteome</keyword>
<dbReference type="Pfam" id="PF00984">
    <property type="entry name" value="UDPG_MGDP_dh"/>
    <property type="match status" value="1"/>
</dbReference>
<comment type="caution">
    <text evidence="13">The sequence shown here is derived from an EMBL/GenBank/DDBJ whole genome shotgun (WGS) entry which is preliminary data.</text>
</comment>
<dbReference type="PIRSF" id="PIRSF500134">
    <property type="entry name" value="UDPglc_DH_bac"/>
    <property type="match status" value="1"/>
</dbReference>
<feature type="binding site" evidence="10">
    <location>
        <position position="326"/>
    </location>
    <ligand>
        <name>substrate</name>
    </ligand>
</feature>
<dbReference type="SUPFAM" id="SSF51735">
    <property type="entry name" value="NAD(P)-binding Rossmann-fold domains"/>
    <property type="match status" value="1"/>
</dbReference>
<keyword evidence="6 8" id="KW-0520">NAD</keyword>
<dbReference type="PANTHER" id="PTHR43750:SF3">
    <property type="entry name" value="UDP-GLUCOSE 6-DEHYDROGENASE TUAD"/>
    <property type="match status" value="1"/>
</dbReference>
<dbReference type="NCBIfam" id="TIGR03026">
    <property type="entry name" value="NDP-sugDHase"/>
    <property type="match status" value="1"/>
</dbReference>
<evidence type="ECO:0000256" key="5">
    <source>
        <dbReference type="ARBA" id="ARBA00023002"/>
    </source>
</evidence>
<dbReference type="InterPro" id="IPR028357">
    <property type="entry name" value="UDPglc_DH_bac"/>
</dbReference>
<dbReference type="GO" id="GO:0006065">
    <property type="term" value="P:UDP-glucuronate biosynthetic process"/>
    <property type="evidence" value="ECO:0007669"/>
    <property type="project" value="UniProtKB-UniPathway"/>
</dbReference>
<dbReference type="OrthoDB" id="9803238at2"/>
<dbReference type="STRING" id="29422.Lbru_1518"/>
<dbReference type="EMBL" id="LNXV01000011">
    <property type="protein sequence ID" value="KTC84157.1"/>
    <property type="molecule type" value="Genomic_DNA"/>
</dbReference>
<dbReference type="Proteomes" id="UP000054742">
    <property type="component" value="Unassembled WGS sequence"/>
</dbReference>
<sequence>MIISVYGAGYVGLVSAVCLAKLGHQVICADINKQKIAMLLEGECPIYEEQLPELLQEQLKSTRLKFTNDLTEAIKMADVHIIATGTPSQADGSADLSQVFEVATRVAQEASKDGVLVTKSTVPVGTGDAIQAEVDKELSRWGKKISMDVVSNPEFLREGTAVYDFLNADRIIIGGEEKALPILKSIYQSLVEKGIPLLCMGRRSAELTKYSANAMLACKISFINQISQIAEELNANIDDIRQGIGLDHRIGPHFLQAGIGYGGSCFPKDVRALVQTAKTIDIDTTLLQAIDSVNETQKSWVFRQLSKHFNHHLSGLTIGIWGLAFKPGTDDLREASSLVAIKALLESNVHLKVFDPVAMSAARKLLNDDSAITWCPSAAAVLDEGLDALVIVTEWQEFKSFGLEALKSKLDNAPLIDGRNCFDLSKIVAARLAYYYSVGRPLVGCASSRSR</sequence>
<dbReference type="SUPFAM" id="SSF48179">
    <property type="entry name" value="6-phosphogluconate dehydrogenase C-terminal domain-like"/>
    <property type="match status" value="1"/>
</dbReference>
<evidence type="ECO:0000256" key="3">
    <source>
        <dbReference type="ARBA" id="ARBA00012954"/>
    </source>
</evidence>
<dbReference type="InterPro" id="IPR014026">
    <property type="entry name" value="UDP-Glc/GDP-Man_DH_dimer"/>
</dbReference>
<dbReference type="UniPathway" id="UPA00038">
    <property type="reaction ID" value="UER00491"/>
</dbReference>
<dbReference type="Pfam" id="PF03720">
    <property type="entry name" value="UDPG_MGDP_dh_C"/>
    <property type="match status" value="1"/>
</dbReference>
<protein>
    <recommendedName>
        <fullName evidence="4 8">UDP-glucose 6-dehydrogenase</fullName>
        <ecNumber evidence="3 8">1.1.1.22</ecNumber>
    </recommendedName>
</protein>
<dbReference type="PANTHER" id="PTHR43750">
    <property type="entry name" value="UDP-GLUCOSE 6-DEHYDROGENASE TUAD"/>
    <property type="match status" value="1"/>
</dbReference>
<feature type="binding site" evidence="11">
    <location>
        <position position="333"/>
    </location>
    <ligand>
        <name>NAD(+)</name>
        <dbReference type="ChEBI" id="CHEBI:57540"/>
    </ligand>
</feature>
<dbReference type="EC" id="1.1.1.22" evidence="3 8"/>
<feature type="binding site" evidence="11">
    <location>
        <position position="158"/>
    </location>
    <ligand>
        <name>NAD(+)</name>
        <dbReference type="ChEBI" id="CHEBI:57540"/>
    </ligand>
</feature>
<comment type="pathway">
    <text evidence="1">Nucleotide-sugar biosynthesis; UDP-alpha-D-glucuronate biosynthesis; UDP-alpha-D-glucuronate from UDP-alpha-D-glucose: step 1/1.</text>
</comment>
<gene>
    <name evidence="13" type="primary">ugd</name>
    <name evidence="13" type="ORF">Lbru_1518</name>
</gene>
<dbReference type="GO" id="GO:0003979">
    <property type="term" value="F:UDP-glucose 6-dehydrogenase activity"/>
    <property type="evidence" value="ECO:0007669"/>
    <property type="project" value="UniProtKB-EC"/>
</dbReference>
<feature type="binding site" evidence="10">
    <location>
        <position position="209"/>
    </location>
    <ligand>
        <name>substrate</name>
    </ligand>
</feature>
<evidence type="ECO:0000256" key="7">
    <source>
        <dbReference type="ARBA" id="ARBA00047473"/>
    </source>
</evidence>
<dbReference type="Gene3D" id="3.40.50.720">
    <property type="entry name" value="NAD(P)-binding Rossmann-like Domain"/>
    <property type="match status" value="2"/>
</dbReference>